<gene>
    <name evidence="1" type="ORF">DSO57_1028074</name>
</gene>
<reference evidence="1" key="1">
    <citation type="submission" date="2022-04" db="EMBL/GenBank/DDBJ databases">
        <title>Genome of the entomopathogenic fungus Entomophthora muscae.</title>
        <authorList>
            <person name="Elya C."/>
            <person name="Lovett B.R."/>
            <person name="Lee E."/>
            <person name="Macias A.M."/>
            <person name="Hajek A.E."/>
            <person name="De Bivort B.L."/>
            <person name="Kasson M.T."/>
            <person name="De Fine Licht H.H."/>
            <person name="Stajich J.E."/>
        </authorList>
    </citation>
    <scope>NUCLEOTIDE SEQUENCE</scope>
    <source>
        <strain evidence="1">Berkeley</strain>
    </source>
</reference>
<protein>
    <submittedName>
        <fullName evidence="1">Uncharacterized protein</fullName>
    </submittedName>
</protein>
<dbReference type="EMBL" id="QTSX02005855">
    <property type="protein sequence ID" value="KAJ9056889.1"/>
    <property type="molecule type" value="Genomic_DNA"/>
</dbReference>
<comment type="caution">
    <text evidence="1">The sequence shown here is derived from an EMBL/GenBank/DDBJ whole genome shotgun (WGS) entry which is preliminary data.</text>
</comment>
<proteinExistence type="predicted"/>
<sequence length="216" mass="23722">MLDNLNISIDRNRLKQRLTFGRQNFVDHDITLDPNPGPQTPENFCANQSEAPPPNLESHSSLSLAIQNEGSQTPHVGPSWPPGPCCRQCALSSIPIFCQFVHSPLPPVSDSSSSSISRFPLQTLSTTSVLIAALCYTSKGEKLVSPSTQPGSVPLKQPVVAYCIPFFHWIAVHPILPLHVHLQIHHMPTLKYPEIPWLLKGPSQLDPSPSSTQHPQ</sequence>
<dbReference type="Proteomes" id="UP001165960">
    <property type="component" value="Unassembled WGS sequence"/>
</dbReference>
<evidence type="ECO:0000313" key="2">
    <source>
        <dbReference type="Proteomes" id="UP001165960"/>
    </source>
</evidence>
<keyword evidence="2" id="KW-1185">Reference proteome</keyword>
<evidence type="ECO:0000313" key="1">
    <source>
        <dbReference type="EMBL" id="KAJ9056889.1"/>
    </source>
</evidence>
<name>A0ACC2S3D5_9FUNG</name>
<accession>A0ACC2S3D5</accession>
<organism evidence="1 2">
    <name type="scientific">Entomophthora muscae</name>
    <dbReference type="NCBI Taxonomy" id="34485"/>
    <lineage>
        <taxon>Eukaryota</taxon>
        <taxon>Fungi</taxon>
        <taxon>Fungi incertae sedis</taxon>
        <taxon>Zoopagomycota</taxon>
        <taxon>Entomophthoromycotina</taxon>
        <taxon>Entomophthoromycetes</taxon>
        <taxon>Entomophthorales</taxon>
        <taxon>Entomophthoraceae</taxon>
        <taxon>Entomophthora</taxon>
    </lineage>
</organism>